<protein>
    <submittedName>
        <fullName evidence="1">Uncharacterized protein</fullName>
    </submittedName>
</protein>
<keyword evidence="2" id="KW-1185">Reference proteome</keyword>
<organism evidence="1 2">
    <name type="scientific">Dreissena polymorpha</name>
    <name type="common">Zebra mussel</name>
    <name type="synonym">Mytilus polymorpha</name>
    <dbReference type="NCBI Taxonomy" id="45954"/>
    <lineage>
        <taxon>Eukaryota</taxon>
        <taxon>Metazoa</taxon>
        <taxon>Spiralia</taxon>
        <taxon>Lophotrochozoa</taxon>
        <taxon>Mollusca</taxon>
        <taxon>Bivalvia</taxon>
        <taxon>Autobranchia</taxon>
        <taxon>Heteroconchia</taxon>
        <taxon>Euheterodonta</taxon>
        <taxon>Imparidentia</taxon>
        <taxon>Neoheterodontei</taxon>
        <taxon>Myida</taxon>
        <taxon>Dreissenoidea</taxon>
        <taxon>Dreissenidae</taxon>
        <taxon>Dreissena</taxon>
    </lineage>
</organism>
<dbReference type="Proteomes" id="UP000828390">
    <property type="component" value="Unassembled WGS sequence"/>
</dbReference>
<sequence>MLNNKNVPGKTYLHHTSMSLTAFPACAFPFPLRADLYFRSPVRQYSSIVPNLVLRHRLFFRQESTVSSLKDVFALCVLIVGFSVEPLSWLWKVRV</sequence>
<evidence type="ECO:0000313" key="1">
    <source>
        <dbReference type="EMBL" id="KAH3834126.1"/>
    </source>
</evidence>
<comment type="caution">
    <text evidence="1">The sequence shown here is derived from an EMBL/GenBank/DDBJ whole genome shotgun (WGS) entry which is preliminary data.</text>
</comment>
<accession>A0A9D4K6V3</accession>
<dbReference type="AlphaFoldDB" id="A0A9D4K6V3"/>
<dbReference type="EMBL" id="JAIWYP010000004">
    <property type="protein sequence ID" value="KAH3834126.1"/>
    <property type="molecule type" value="Genomic_DNA"/>
</dbReference>
<proteinExistence type="predicted"/>
<reference evidence="1" key="1">
    <citation type="journal article" date="2019" name="bioRxiv">
        <title>The Genome of the Zebra Mussel, Dreissena polymorpha: A Resource for Invasive Species Research.</title>
        <authorList>
            <person name="McCartney M.A."/>
            <person name="Auch B."/>
            <person name="Kono T."/>
            <person name="Mallez S."/>
            <person name="Zhang Y."/>
            <person name="Obille A."/>
            <person name="Becker A."/>
            <person name="Abrahante J.E."/>
            <person name="Garbe J."/>
            <person name="Badalamenti J.P."/>
            <person name="Herman A."/>
            <person name="Mangelson H."/>
            <person name="Liachko I."/>
            <person name="Sullivan S."/>
            <person name="Sone E.D."/>
            <person name="Koren S."/>
            <person name="Silverstein K.A.T."/>
            <person name="Beckman K.B."/>
            <person name="Gohl D.M."/>
        </authorList>
    </citation>
    <scope>NUCLEOTIDE SEQUENCE</scope>
    <source>
        <strain evidence="1">Duluth1</strain>
        <tissue evidence="1">Whole animal</tissue>
    </source>
</reference>
<evidence type="ECO:0000313" key="2">
    <source>
        <dbReference type="Proteomes" id="UP000828390"/>
    </source>
</evidence>
<gene>
    <name evidence="1" type="ORF">DPMN_107445</name>
</gene>
<name>A0A9D4K6V3_DREPO</name>
<reference evidence="1" key="2">
    <citation type="submission" date="2020-11" db="EMBL/GenBank/DDBJ databases">
        <authorList>
            <person name="McCartney M.A."/>
            <person name="Auch B."/>
            <person name="Kono T."/>
            <person name="Mallez S."/>
            <person name="Becker A."/>
            <person name="Gohl D.M."/>
            <person name="Silverstein K.A.T."/>
            <person name="Koren S."/>
            <person name="Bechman K.B."/>
            <person name="Herman A."/>
            <person name="Abrahante J.E."/>
            <person name="Garbe J."/>
        </authorList>
    </citation>
    <scope>NUCLEOTIDE SEQUENCE</scope>
    <source>
        <strain evidence="1">Duluth1</strain>
        <tissue evidence="1">Whole animal</tissue>
    </source>
</reference>